<proteinExistence type="inferred from homology"/>
<dbReference type="SUPFAM" id="SSF55681">
    <property type="entry name" value="Class II aaRS and biotin synthetases"/>
    <property type="match status" value="1"/>
</dbReference>
<dbReference type="GO" id="GO:0005829">
    <property type="term" value="C:cytosol"/>
    <property type="evidence" value="ECO:0007669"/>
    <property type="project" value="TreeGrafter"/>
</dbReference>
<evidence type="ECO:0000256" key="3">
    <source>
        <dbReference type="ARBA" id="ARBA00022490"/>
    </source>
</evidence>
<dbReference type="InterPro" id="IPR012340">
    <property type="entry name" value="NA-bd_OB-fold"/>
</dbReference>
<comment type="caution">
    <text evidence="9">Lacks conserved residue(s) required for the propagation of feature annotation.</text>
</comment>
<evidence type="ECO:0000313" key="11">
    <source>
        <dbReference type="EMBL" id="KKU03372.1"/>
    </source>
</evidence>
<dbReference type="PANTHER" id="PTHR43450:SF1">
    <property type="entry name" value="ASPARTATE--TRNA LIGASE, CYTOPLASMIC"/>
    <property type="match status" value="1"/>
</dbReference>
<dbReference type="InterPro" id="IPR002312">
    <property type="entry name" value="Asp/Asn-tRNA-synth_IIb"/>
</dbReference>
<dbReference type="SUPFAM" id="SSF50249">
    <property type="entry name" value="Nucleic acid-binding proteins"/>
    <property type="match status" value="1"/>
</dbReference>
<evidence type="ECO:0000256" key="6">
    <source>
        <dbReference type="ARBA" id="ARBA00022840"/>
    </source>
</evidence>
<gene>
    <name evidence="9" type="primary">aspS</name>
    <name evidence="11" type="ORF">UX05_C0001G0001</name>
</gene>
<dbReference type="AlphaFoldDB" id="A0A0G1M5I2"/>
<feature type="binding site" evidence="9">
    <location>
        <position position="365"/>
    </location>
    <ligand>
        <name>L-aspartate</name>
        <dbReference type="ChEBI" id="CHEBI:29991"/>
    </ligand>
</feature>
<dbReference type="InterPro" id="IPR004365">
    <property type="entry name" value="NA-bd_OB_tRNA"/>
</dbReference>
<protein>
    <recommendedName>
        <fullName evidence="9">Aspartate--tRNA ligase</fullName>
        <ecNumber evidence="9">6.1.1.12</ecNumber>
    </recommendedName>
    <alternativeName>
        <fullName evidence="9">Aspartyl-tRNA synthetase</fullName>
        <shortName evidence="9">AspRS</shortName>
    </alternativeName>
</protein>
<feature type="domain" description="Aminoacyl-transfer RNA synthetases class-II family profile" evidence="10">
    <location>
        <begin position="134"/>
        <end position="427"/>
    </location>
</feature>
<dbReference type="GO" id="GO:0004815">
    <property type="term" value="F:aspartate-tRNA ligase activity"/>
    <property type="evidence" value="ECO:0007669"/>
    <property type="project" value="UniProtKB-UniRule"/>
</dbReference>
<dbReference type="GO" id="GO:0005524">
    <property type="term" value="F:ATP binding"/>
    <property type="evidence" value="ECO:0007669"/>
    <property type="project" value="UniProtKB-UniRule"/>
</dbReference>
<dbReference type="PATRIC" id="fig|1618366.3.peg.1"/>
<evidence type="ECO:0000256" key="9">
    <source>
        <dbReference type="HAMAP-Rule" id="MF_02075"/>
    </source>
</evidence>
<feature type="binding site" evidence="9">
    <location>
        <position position="361"/>
    </location>
    <ligand>
        <name>L-aspartate</name>
        <dbReference type="ChEBI" id="CHEBI:29991"/>
    </ligand>
</feature>
<keyword evidence="5 9" id="KW-0547">Nucleotide-binding</keyword>
<dbReference type="EC" id="6.1.1.12" evidence="9"/>
<dbReference type="Pfam" id="PF00152">
    <property type="entry name" value="tRNA-synt_2"/>
    <property type="match status" value="1"/>
</dbReference>
<dbReference type="GO" id="GO:0003723">
    <property type="term" value="F:RNA binding"/>
    <property type="evidence" value="ECO:0007669"/>
    <property type="project" value="TreeGrafter"/>
</dbReference>
<dbReference type="InterPro" id="IPR004364">
    <property type="entry name" value="Aa-tRNA-synt_II"/>
</dbReference>
<dbReference type="InterPro" id="IPR006195">
    <property type="entry name" value="aa-tRNA-synth_II"/>
</dbReference>
<dbReference type="CDD" id="cd04317">
    <property type="entry name" value="EcAspRS_like_N"/>
    <property type="match status" value="1"/>
</dbReference>
<dbReference type="PROSITE" id="PS50862">
    <property type="entry name" value="AA_TRNA_LIGASE_II"/>
    <property type="match status" value="1"/>
</dbReference>
<reference evidence="11 12" key="1">
    <citation type="journal article" date="2015" name="Nature">
        <title>rRNA introns, odd ribosomes, and small enigmatic genomes across a large radiation of phyla.</title>
        <authorList>
            <person name="Brown C.T."/>
            <person name="Hug L.A."/>
            <person name="Thomas B.C."/>
            <person name="Sharon I."/>
            <person name="Castelle C.J."/>
            <person name="Singh A."/>
            <person name="Wilkins M.J."/>
            <person name="Williams K.H."/>
            <person name="Banfield J.F."/>
        </authorList>
    </citation>
    <scope>NUCLEOTIDE SEQUENCE [LARGE SCALE GENOMIC DNA]</scope>
</reference>
<accession>A0A0G1M5I2</accession>
<sequence>MNRTLISETISKVGQEVLLKGWVNTRRDHGQIVFIDLRDRTGIVQIVASPGLVAGLHSEDVIYVTGLVKARPEKLVNLKLATGTVEIDAQKIELVSKATKLPFDLGQETLQLELPTLLDNRALTLRHPKVQAIFRVQEVIIDAFHRALKAKDFMEFQAPSIIPSIPEGGAEVFEVKYFEHKAYLAQSPQLYKSLLVSAFERVFSVNQVFRAEPSVTTSHIAEFTSLDAEMGFIDSWEEVKDMAEYAIKFILDEVQKNCVKELALFDVTIPVVPAKIPHLKMREAQQIIFERTGRDCRHEKDLAPDDEREICKWATEKHHSELVFISHYPTKFRPFYTYPDDADPEYNQGFDLLGRGREWLTGGRRIHDYQILLQHAREWKVNPAKIKTYLQAFEYGMPPLGGFAFGAERITMFVLGLSNIREASMFPRDMERVDVRLRSNNSVTKK</sequence>
<feature type="binding site" evidence="9">
    <location>
        <begin position="210"/>
        <end position="212"/>
    </location>
    <ligand>
        <name>ATP</name>
        <dbReference type="ChEBI" id="CHEBI:30616"/>
    </ligand>
</feature>
<keyword evidence="8 9" id="KW-0030">Aminoacyl-tRNA synthetase</keyword>
<dbReference type="PANTHER" id="PTHR43450">
    <property type="entry name" value="ASPARTYL-TRNA SYNTHETASE"/>
    <property type="match status" value="1"/>
</dbReference>
<dbReference type="Gene3D" id="3.30.930.10">
    <property type="entry name" value="Bira Bifunctional Protein, Domain 2"/>
    <property type="match status" value="1"/>
</dbReference>
<dbReference type="Pfam" id="PF01336">
    <property type="entry name" value="tRNA_anti-codon"/>
    <property type="match status" value="1"/>
</dbReference>
<dbReference type="Proteomes" id="UP000034264">
    <property type="component" value="Unassembled WGS sequence"/>
</dbReference>
<dbReference type="InterPro" id="IPR047089">
    <property type="entry name" value="Asp-tRNA-ligase_1_N"/>
</dbReference>
<dbReference type="EMBL" id="LCKS01000001">
    <property type="protein sequence ID" value="KKU03372.1"/>
    <property type="molecule type" value="Genomic_DNA"/>
</dbReference>
<dbReference type="GO" id="GO:0017101">
    <property type="term" value="C:aminoacyl-tRNA synthetase multienzyme complex"/>
    <property type="evidence" value="ECO:0007669"/>
    <property type="project" value="TreeGrafter"/>
</dbReference>
<evidence type="ECO:0000313" key="12">
    <source>
        <dbReference type="Proteomes" id="UP000034264"/>
    </source>
</evidence>
<evidence type="ECO:0000256" key="1">
    <source>
        <dbReference type="ARBA" id="ARBA00004496"/>
    </source>
</evidence>
<comment type="caution">
    <text evidence="11">The sequence shown here is derived from an EMBL/GenBank/DDBJ whole genome shotgun (WGS) entry which is preliminary data.</text>
</comment>
<evidence type="ECO:0000256" key="5">
    <source>
        <dbReference type="ARBA" id="ARBA00022741"/>
    </source>
</evidence>
<comment type="catalytic activity">
    <reaction evidence="9">
        <text>tRNA(Asp) + L-aspartate + ATP = L-aspartyl-tRNA(Asp) + AMP + diphosphate</text>
        <dbReference type="Rhea" id="RHEA:19649"/>
        <dbReference type="Rhea" id="RHEA-COMP:9660"/>
        <dbReference type="Rhea" id="RHEA-COMP:9678"/>
        <dbReference type="ChEBI" id="CHEBI:29991"/>
        <dbReference type="ChEBI" id="CHEBI:30616"/>
        <dbReference type="ChEBI" id="CHEBI:33019"/>
        <dbReference type="ChEBI" id="CHEBI:78442"/>
        <dbReference type="ChEBI" id="CHEBI:78516"/>
        <dbReference type="ChEBI" id="CHEBI:456215"/>
        <dbReference type="EC" id="6.1.1.12"/>
    </reaction>
</comment>
<keyword evidence="6 9" id="KW-0067">ATP-binding</keyword>
<feature type="binding site" evidence="9">
    <location>
        <position position="167"/>
    </location>
    <ligand>
        <name>L-aspartate</name>
        <dbReference type="ChEBI" id="CHEBI:29991"/>
    </ligand>
</feature>
<evidence type="ECO:0000256" key="2">
    <source>
        <dbReference type="ARBA" id="ARBA00005312"/>
    </source>
</evidence>
<keyword evidence="4 9" id="KW-0436">Ligase</keyword>
<dbReference type="Gene3D" id="2.40.50.140">
    <property type="entry name" value="Nucleic acid-binding proteins"/>
    <property type="match status" value="1"/>
</dbReference>
<evidence type="ECO:0000256" key="7">
    <source>
        <dbReference type="ARBA" id="ARBA00022917"/>
    </source>
</evidence>
<name>A0A0G1M5I2_9BACT</name>
<feature type="binding site" evidence="9">
    <location>
        <begin position="406"/>
        <end position="409"/>
    </location>
    <ligand>
        <name>ATP</name>
        <dbReference type="ChEBI" id="CHEBI:30616"/>
    </ligand>
</feature>
<dbReference type="NCBIfam" id="TIGR00458">
    <property type="entry name" value="aspS_nondisc"/>
    <property type="match status" value="1"/>
</dbReference>
<dbReference type="GO" id="GO:0006422">
    <property type="term" value="P:aspartyl-tRNA aminoacylation"/>
    <property type="evidence" value="ECO:0007669"/>
    <property type="project" value="UniProtKB-UniRule"/>
</dbReference>
<comment type="function">
    <text evidence="9">Catalyzes the attachment of L-aspartate to tRNA(Asp) in a two-step reaction: L-aspartate is first activated by ATP to form Asp-AMP and then transferred to the acceptor end of tRNA(Asp).</text>
</comment>
<evidence type="ECO:0000256" key="8">
    <source>
        <dbReference type="ARBA" id="ARBA00023146"/>
    </source>
</evidence>
<dbReference type="InterPro" id="IPR004523">
    <property type="entry name" value="Asp-tRNA_synthase_2"/>
</dbReference>
<evidence type="ECO:0000259" key="10">
    <source>
        <dbReference type="PROSITE" id="PS50862"/>
    </source>
</evidence>
<feature type="region of interest" description="Aspartate" evidence="9">
    <location>
        <begin position="189"/>
        <end position="192"/>
    </location>
</feature>
<dbReference type="PRINTS" id="PR01042">
    <property type="entry name" value="TRNASYNTHASP"/>
</dbReference>
<evidence type="ECO:0000256" key="4">
    <source>
        <dbReference type="ARBA" id="ARBA00022598"/>
    </source>
</evidence>
<dbReference type="NCBIfam" id="NF003483">
    <property type="entry name" value="PRK05159.1"/>
    <property type="match status" value="1"/>
</dbReference>
<comment type="subunit">
    <text evidence="9">Homodimer.</text>
</comment>
<keyword evidence="7 9" id="KW-0648">Protein biosynthesis</keyword>
<keyword evidence="3 9" id="KW-0963">Cytoplasm</keyword>
<dbReference type="InterPro" id="IPR045864">
    <property type="entry name" value="aa-tRNA-synth_II/BPL/LPL"/>
</dbReference>
<comment type="similarity">
    <text evidence="2 9">Belongs to the class-II aminoacyl-tRNA synthetase family. Type 2 subfamily.</text>
</comment>
<feature type="binding site" evidence="9">
    <location>
        <position position="210"/>
    </location>
    <ligand>
        <name>L-aspartate</name>
        <dbReference type="ChEBI" id="CHEBI:29991"/>
    </ligand>
</feature>
<organism evidence="11 12">
    <name type="scientific">Candidatus Amesbacteria bacterium GW2011_GWC2_45_19</name>
    <dbReference type="NCBI Taxonomy" id="1618366"/>
    <lineage>
        <taxon>Bacteria</taxon>
        <taxon>Candidatus Amesiibacteriota</taxon>
    </lineage>
</organism>
<dbReference type="HAMAP" id="MF_02075">
    <property type="entry name" value="Asp_tRNA_synth_type2"/>
    <property type="match status" value="1"/>
</dbReference>
<comment type="subcellular location">
    <subcellularLocation>
        <location evidence="1 9">Cytoplasm</location>
    </subcellularLocation>
</comment>
<feature type="binding site" evidence="9">
    <location>
        <position position="358"/>
    </location>
    <ligand>
        <name>ATP</name>
        <dbReference type="ChEBI" id="CHEBI:30616"/>
    </ligand>
</feature>